<keyword evidence="5 6" id="KW-0472">Membrane</keyword>
<gene>
    <name evidence="8" type="ORF">GKO46_04410</name>
    <name evidence="9" type="ORF">GKO48_04850</name>
</gene>
<dbReference type="EMBL" id="WMBE01000001">
    <property type="protein sequence ID" value="MDG0866315.1"/>
    <property type="molecule type" value="Genomic_DNA"/>
</dbReference>
<dbReference type="PANTHER" id="PTHR23513">
    <property type="entry name" value="INTEGRAL MEMBRANE EFFLUX PROTEIN-RELATED"/>
    <property type="match status" value="1"/>
</dbReference>
<reference evidence="10" key="3">
    <citation type="submission" date="2023-06" db="EMBL/GenBank/DDBJ databases">
        <title>Pangenomics reveal diversification of enzyme families and niche specialization in globally abundant SAR202 bacteria.</title>
        <authorList>
            <person name="Saw J.H.W."/>
        </authorList>
    </citation>
    <scope>NUCLEOTIDE SEQUENCE [LARGE SCALE GENOMIC DNA]</scope>
    <source>
        <strain evidence="10">JH1073</strain>
    </source>
</reference>
<keyword evidence="2" id="KW-1003">Cell membrane</keyword>
<proteinExistence type="predicted"/>
<dbReference type="GO" id="GO:0005886">
    <property type="term" value="C:plasma membrane"/>
    <property type="evidence" value="ECO:0007669"/>
    <property type="project" value="UniProtKB-SubCell"/>
</dbReference>
<accession>A0AAJ5ZCY8</accession>
<evidence type="ECO:0000313" key="8">
    <source>
        <dbReference type="EMBL" id="MDG0866315.1"/>
    </source>
</evidence>
<keyword evidence="10" id="KW-1185">Reference proteome</keyword>
<dbReference type="InterPro" id="IPR036259">
    <property type="entry name" value="MFS_trans_sf"/>
</dbReference>
<evidence type="ECO:0000313" key="11">
    <source>
        <dbReference type="Proteomes" id="UP001321249"/>
    </source>
</evidence>
<feature type="transmembrane region" description="Helical" evidence="6">
    <location>
        <begin position="64"/>
        <end position="87"/>
    </location>
</feature>
<dbReference type="CDD" id="cd06173">
    <property type="entry name" value="MFS_MefA_like"/>
    <property type="match status" value="1"/>
</dbReference>
<evidence type="ECO:0000256" key="3">
    <source>
        <dbReference type="ARBA" id="ARBA00022692"/>
    </source>
</evidence>
<dbReference type="Proteomes" id="UP001219901">
    <property type="component" value="Chromosome"/>
</dbReference>
<feature type="transmembrane region" description="Helical" evidence="6">
    <location>
        <begin position="328"/>
        <end position="351"/>
    </location>
</feature>
<dbReference type="InterPro" id="IPR020846">
    <property type="entry name" value="MFS_dom"/>
</dbReference>
<dbReference type="InterPro" id="IPR011701">
    <property type="entry name" value="MFS"/>
</dbReference>
<keyword evidence="4 6" id="KW-1133">Transmembrane helix</keyword>
<evidence type="ECO:0000259" key="7">
    <source>
        <dbReference type="PROSITE" id="PS50850"/>
    </source>
</evidence>
<sequence>MSEPSEKEIELEASHDRRDVGFVDSLRNSALQRFISATLLWGTAHQLTNVAQGYLLFELTGSTLWLAALGAAVGLPNIVVGVFGGVLADRIPRTRMLKIGSMIAGAPMLVIAALYATDLLEPWHIVVAGAFQGSGLAIDWISRLSLLPDVVPKKILVRSISLDQSVFNGARVAGPLIGGFLLGAAGPGIAYGVIAGLFGSAFLIYTTFSPVKLAERPKSAGIVADLFEVVRVIKERPILRLNLMFTAVNALVLGGLVFILPAFAKEVFNTDEAGLGLLFAGVGIGAVAGAMTMSWTGGVRRAGPALLVTDLLFGGFVIAWAYTNSMALALPFAFLLGYFNSVHVALGIAVIQFNVPAEVRGRVIGAYEIAWSGFPLGGLASGSLAAIIGLRSALTALAIGLIVFTIVIAIVSEKFRASRIE</sequence>
<dbReference type="Proteomes" id="UP001321249">
    <property type="component" value="Unassembled WGS sequence"/>
</dbReference>
<dbReference type="PANTHER" id="PTHR23513:SF6">
    <property type="entry name" value="MAJOR FACILITATOR SUPERFAMILY ASSOCIATED DOMAIN-CONTAINING PROTEIN"/>
    <property type="match status" value="1"/>
</dbReference>
<feature type="transmembrane region" description="Helical" evidence="6">
    <location>
        <begin position="99"/>
        <end position="117"/>
    </location>
</feature>
<comment type="subcellular location">
    <subcellularLocation>
        <location evidence="1">Cell membrane</location>
        <topology evidence="1">Multi-pass membrane protein</topology>
    </subcellularLocation>
</comment>
<feature type="transmembrane region" description="Helical" evidence="6">
    <location>
        <begin position="275"/>
        <end position="293"/>
    </location>
</feature>
<evidence type="ECO:0000313" key="10">
    <source>
        <dbReference type="Proteomes" id="UP001219901"/>
    </source>
</evidence>
<reference evidence="9" key="2">
    <citation type="journal article" date="2023" name="Nat. Commun.">
        <title>Cultivation of marine bacteria of the SAR202 clade.</title>
        <authorList>
            <person name="Lim Y."/>
            <person name="Seo J.H."/>
            <person name="Giovannoni S.J."/>
            <person name="Kang I."/>
            <person name="Cho J.C."/>
        </authorList>
    </citation>
    <scope>NUCLEOTIDE SEQUENCE</scope>
    <source>
        <strain evidence="9">JH1073</strain>
    </source>
</reference>
<feature type="transmembrane region" description="Helical" evidence="6">
    <location>
        <begin position="393"/>
        <end position="411"/>
    </location>
</feature>
<dbReference type="PROSITE" id="PS50850">
    <property type="entry name" value="MFS"/>
    <property type="match status" value="1"/>
</dbReference>
<keyword evidence="3 6" id="KW-0812">Transmembrane</keyword>
<dbReference type="Pfam" id="PF07690">
    <property type="entry name" value="MFS_1"/>
    <property type="match status" value="1"/>
</dbReference>
<evidence type="ECO:0000256" key="4">
    <source>
        <dbReference type="ARBA" id="ARBA00022989"/>
    </source>
</evidence>
<evidence type="ECO:0000256" key="5">
    <source>
        <dbReference type="ARBA" id="ARBA00023136"/>
    </source>
</evidence>
<dbReference type="Gene3D" id="1.20.1250.20">
    <property type="entry name" value="MFS general substrate transporter like domains"/>
    <property type="match status" value="1"/>
</dbReference>
<organism evidence="9 10">
    <name type="scientific">Candidatus Lucifugimonas marina</name>
    <dbReference type="NCBI Taxonomy" id="3038979"/>
    <lineage>
        <taxon>Bacteria</taxon>
        <taxon>Bacillati</taxon>
        <taxon>Chloroflexota</taxon>
        <taxon>Dehalococcoidia</taxon>
        <taxon>SAR202 cluster</taxon>
        <taxon>Candidatus Lucifugimonadales</taxon>
        <taxon>Candidatus Lucifugimonadaceae</taxon>
        <taxon>Candidatus Lucifugimonas</taxon>
    </lineage>
</organism>
<dbReference type="SUPFAM" id="SSF103473">
    <property type="entry name" value="MFS general substrate transporter"/>
    <property type="match status" value="1"/>
</dbReference>
<reference evidence="10 11" key="1">
    <citation type="submission" date="2019-11" db="EMBL/GenBank/DDBJ databases">
        <authorList>
            <person name="Cho J.-C."/>
        </authorList>
    </citation>
    <scope>NUCLEOTIDE SEQUENCE [LARGE SCALE GENOMIC DNA]</scope>
    <source>
        <strain evidence="9 10">JH1073</strain>
        <strain evidence="8 11">JH702</strain>
    </source>
</reference>
<dbReference type="RefSeq" id="WP_342822248.1">
    <property type="nucleotide sequence ID" value="NZ_CP046146.1"/>
</dbReference>
<evidence type="ECO:0000256" key="6">
    <source>
        <dbReference type="SAM" id="Phobius"/>
    </source>
</evidence>
<dbReference type="EMBL" id="CP046147">
    <property type="protein sequence ID" value="WFG38968.1"/>
    <property type="molecule type" value="Genomic_DNA"/>
</dbReference>
<dbReference type="GO" id="GO:0022857">
    <property type="term" value="F:transmembrane transporter activity"/>
    <property type="evidence" value="ECO:0007669"/>
    <property type="project" value="InterPro"/>
</dbReference>
<feature type="transmembrane region" description="Helical" evidence="6">
    <location>
        <begin position="363"/>
        <end position="387"/>
    </location>
</feature>
<dbReference type="AlphaFoldDB" id="A0AAJ5ZCY8"/>
<evidence type="ECO:0000256" key="2">
    <source>
        <dbReference type="ARBA" id="ARBA00022475"/>
    </source>
</evidence>
<name>A0AAJ5ZCY8_9CHLR</name>
<evidence type="ECO:0000313" key="9">
    <source>
        <dbReference type="EMBL" id="WFG38968.1"/>
    </source>
</evidence>
<feature type="transmembrane region" description="Helical" evidence="6">
    <location>
        <begin position="305"/>
        <end position="322"/>
    </location>
</feature>
<feature type="domain" description="Major facilitator superfamily (MFS) profile" evidence="7">
    <location>
        <begin position="30"/>
        <end position="416"/>
    </location>
</feature>
<protein>
    <submittedName>
        <fullName evidence="9">MFS transporter</fullName>
    </submittedName>
</protein>
<evidence type="ECO:0000256" key="1">
    <source>
        <dbReference type="ARBA" id="ARBA00004651"/>
    </source>
</evidence>
<feature type="transmembrane region" description="Helical" evidence="6">
    <location>
        <begin position="241"/>
        <end position="263"/>
    </location>
</feature>